<keyword evidence="1" id="KW-0732">Signal</keyword>
<dbReference type="SUPFAM" id="SSF56300">
    <property type="entry name" value="Metallo-dependent phosphatases"/>
    <property type="match status" value="1"/>
</dbReference>
<reference evidence="3" key="2">
    <citation type="submission" date="2015-06" db="UniProtKB">
        <authorList>
            <consortium name="EnsemblProtists"/>
        </authorList>
    </citation>
    <scope>IDENTIFICATION</scope>
    <source>
        <strain evidence="3">Pr102</strain>
    </source>
</reference>
<dbReference type="OMA" id="KNIYHEA"/>
<dbReference type="InterPro" id="IPR051558">
    <property type="entry name" value="Metallophosphoesterase_PAP"/>
</dbReference>
<dbReference type="STRING" id="164328.H3GWN8"/>
<evidence type="ECO:0000313" key="4">
    <source>
        <dbReference type="Proteomes" id="UP000005238"/>
    </source>
</evidence>
<dbReference type="EnsemblProtists" id="Phyra81904">
    <property type="protein sequence ID" value="Phyra81904"/>
    <property type="gene ID" value="Phyra81904"/>
</dbReference>
<dbReference type="EMBL" id="DS566062">
    <property type="status" value="NOT_ANNOTATED_CDS"/>
    <property type="molecule type" value="Genomic_DNA"/>
</dbReference>
<proteinExistence type="predicted"/>
<organism evidence="3 4">
    <name type="scientific">Phytophthora ramorum</name>
    <name type="common">Sudden oak death agent</name>
    <dbReference type="NCBI Taxonomy" id="164328"/>
    <lineage>
        <taxon>Eukaryota</taxon>
        <taxon>Sar</taxon>
        <taxon>Stramenopiles</taxon>
        <taxon>Oomycota</taxon>
        <taxon>Peronosporomycetes</taxon>
        <taxon>Peronosporales</taxon>
        <taxon>Peronosporaceae</taxon>
        <taxon>Phytophthora</taxon>
    </lineage>
</organism>
<keyword evidence="2" id="KW-0378">Hydrolase</keyword>
<dbReference type="Gene3D" id="3.60.21.10">
    <property type="match status" value="1"/>
</dbReference>
<dbReference type="PANTHER" id="PTHR10161">
    <property type="entry name" value="TARTRATE-RESISTANT ACID PHOSPHATASE TYPE 5"/>
    <property type="match status" value="1"/>
</dbReference>
<dbReference type="GO" id="GO:0008198">
    <property type="term" value="F:ferrous iron binding"/>
    <property type="evidence" value="ECO:0000318"/>
    <property type="project" value="GO_Central"/>
</dbReference>
<dbReference type="PANTHER" id="PTHR10161:SF14">
    <property type="entry name" value="TARTRATE-RESISTANT ACID PHOSPHATASE TYPE 5"/>
    <property type="match status" value="1"/>
</dbReference>
<evidence type="ECO:0000313" key="3">
    <source>
        <dbReference type="EnsemblProtists" id="Phyra81904"/>
    </source>
</evidence>
<evidence type="ECO:0000256" key="2">
    <source>
        <dbReference type="ARBA" id="ARBA00022801"/>
    </source>
</evidence>
<dbReference type="GO" id="GO:0003993">
    <property type="term" value="F:acid phosphatase activity"/>
    <property type="evidence" value="ECO:0000318"/>
    <property type="project" value="GO_Central"/>
</dbReference>
<dbReference type="HOGENOM" id="CLU_027247_0_0_1"/>
<accession>H3GWN8</accession>
<sequence length="252" mass="26655">MLSCNKLASTAAPFAFVGGSSGLTVALDLADPSDPASAKYTVSVFTFGDWGATTYFGSCCGSNANNYNLNAQETVATLMDIEAGSCGVPVQAILGHGDSLYWTGINSLESCDERFDASCEAKYDGDNIKNIPWVNAMGNHDYGGSNCICSVGNALVKCNTTEELFQGLENKLKWQAEYTSPNGDRWNMNDHFYIHRIEDTNSGVSIDIFNVDTNDADIHGPTSSSNATVTLAVAPLTAATLSAKTPSAVVVT</sequence>
<evidence type="ECO:0000256" key="1">
    <source>
        <dbReference type="ARBA" id="ARBA00022729"/>
    </source>
</evidence>
<evidence type="ECO:0008006" key="5">
    <source>
        <dbReference type="Google" id="ProtNLM"/>
    </source>
</evidence>
<dbReference type="AlphaFoldDB" id="H3GWN8"/>
<dbReference type="GO" id="GO:0008199">
    <property type="term" value="F:ferric iron binding"/>
    <property type="evidence" value="ECO:0000318"/>
    <property type="project" value="GO_Central"/>
</dbReference>
<protein>
    <recommendedName>
        <fullName evidence="5">Calcineurin-like phosphoesterase domain-containing protein</fullName>
    </recommendedName>
</protein>
<dbReference type="InterPro" id="IPR029052">
    <property type="entry name" value="Metallo-depent_PP-like"/>
</dbReference>
<dbReference type="InParanoid" id="H3GWN8"/>
<dbReference type="Proteomes" id="UP000005238">
    <property type="component" value="Unassembled WGS sequence"/>
</dbReference>
<name>H3GWN8_PHYRM</name>
<reference evidence="4" key="1">
    <citation type="journal article" date="2006" name="Science">
        <title>Phytophthora genome sequences uncover evolutionary origins and mechanisms of pathogenesis.</title>
        <authorList>
            <person name="Tyler B.M."/>
            <person name="Tripathy S."/>
            <person name="Zhang X."/>
            <person name="Dehal P."/>
            <person name="Jiang R.H."/>
            <person name="Aerts A."/>
            <person name="Arredondo F.D."/>
            <person name="Baxter L."/>
            <person name="Bensasson D."/>
            <person name="Beynon J.L."/>
            <person name="Chapman J."/>
            <person name="Damasceno C.M."/>
            <person name="Dorrance A.E."/>
            <person name="Dou D."/>
            <person name="Dickerman A.W."/>
            <person name="Dubchak I.L."/>
            <person name="Garbelotto M."/>
            <person name="Gijzen M."/>
            <person name="Gordon S.G."/>
            <person name="Govers F."/>
            <person name="Grunwald N.J."/>
            <person name="Huang W."/>
            <person name="Ivors K.L."/>
            <person name="Jones R.W."/>
            <person name="Kamoun S."/>
            <person name="Krampis K."/>
            <person name="Lamour K.H."/>
            <person name="Lee M.K."/>
            <person name="McDonald W.H."/>
            <person name="Medina M."/>
            <person name="Meijer H.J."/>
            <person name="Nordberg E.K."/>
            <person name="Maclean D.J."/>
            <person name="Ospina-Giraldo M.D."/>
            <person name="Morris P.F."/>
            <person name="Phuntumart V."/>
            <person name="Putnam N.H."/>
            <person name="Rash S."/>
            <person name="Rose J.K."/>
            <person name="Sakihama Y."/>
            <person name="Salamov A.A."/>
            <person name="Savidor A."/>
            <person name="Scheuring C.F."/>
            <person name="Smith B.M."/>
            <person name="Sobral B.W."/>
            <person name="Terry A."/>
            <person name="Torto-Alalibo T.A."/>
            <person name="Win J."/>
            <person name="Xu Z."/>
            <person name="Zhang H."/>
            <person name="Grigoriev I.V."/>
            <person name="Rokhsar D.S."/>
            <person name="Boore J.L."/>
        </authorList>
    </citation>
    <scope>NUCLEOTIDE SEQUENCE [LARGE SCALE GENOMIC DNA]</scope>
    <source>
        <strain evidence="4">Pr102</strain>
    </source>
</reference>
<keyword evidence="4" id="KW-1185">Reference proteome</keyword>